<evidence type="ECO:0000259" key="2">
    <source>
        <dbReference type="Pfam" id="PF13649"/>
    </source>
</evidence>
<name>A0ABS1CZP1_9PROT</name>
<accession>A0ABS1CZP1</accession>
<organism evidence="3 4">
    <name type="scientific">Paracraurococcus ruber</name>
    <dbReference type="NCBI Taxonomy" id="77675"/>
    <lineage>
        <taxon>Bacteria</taxon>
        <taxon>Pseudomonadati</taxon>
        <taxon>Pseudomonadota</taxon>
        <taxon>Alphaproteobacteria</taxon>
        <taxon>Acetobacterales</taxon>
        <taxon>Roseomonadaceae</taxon>
        <taxon>Paracraurococcus</taxon>
    </lineage>
</organism>
<feature type="domain" description="Methyltransferase" evidence="2">
    <location>
        <begin position="93"/>
        <end position="188"/>
    </location>
</feature>
<dbReference type="SUPFAM" id="SSF53335">
    <property type="entry name" value="S-adenosyl-L-methionine-dependent methyltransferases"/>
    <property type="match status" value="1"/>
</dbReference>
<evidence type="ECO:0000313" key="3">
    <source>
        <dbReference type="EMBL" id="MBK1659919.1"/>
    </source>
</evidence>
<keyword evidence="4" id="KW-1185">Reference proteome</keyword>
<proteinExistence type="predicted"/>
<evidence type="ECO:0000256" key="1">
    <source>
        <dbReference type="ARBA" id="ARBA00022679"/>
    </source>
</evidence>
<reference evidence="3 4" key="1">
    <citation type="journal article" date="2020" name="Microorganisms">
        <title>Osmotic Adaptation and Compatible Solute Biosynthesis of Phototrophic Bacteria as Revealed from Genome Analyses.</title>
        <authorList>
            <person name="Imhoff J.F."/>
            <person name="Rahn T."/>
            <person name="Kunzel S."/>
            <person name="Keller A."/>
            <person name="Neulinger S.C."/>
        </authorList>
    </citation>
    <scope>NUCLEOTIDE SEQUENCE [LARGE SCALE GENOMIC DNA]</scope>
    <source>
        <strain evidence="3 4">DSM 15382</strain>
    </source>
</reference>
<dbReference type="InterPro" id="IPR041698">
    <property type="entry name" value="Methyltransf_25"/>
</dbReference>
<protein>
    <recommendedName>
        <fullName evidence="2">Methyltransferase domain-containing protein</fullName>
    </recommendedName>
</protein>
<sequence>MAHPPPTALVRGIRAPRAPGCKRRRGLDSAARAGMMMRAACRARASHGAGMQPDSAAAYDHAAPALADRYESVGFEAVHADALAWLPARPGLVLDIGAGSGRDAAWFAAGGWEVVAAEPAAALRADAQRRHPSPRIRWLDDRLPGLARVRRLGLAFDLLWLSAIWQHLPPEARPAALRGLALLLRPGGRAVITLRHGPAPADRPMWPVDAAGLARLALDHGLALRAVTPPRPSALGAAGVTWQTALLELPDDGGAALPLLRGVILRQEKSATYKLALLRCVLRIADGAPNLAEETADGVLLPLGLVALTWLRLFKPLLAARLPQRPGEGMGFVGDAFAALAPVPAPSLRPGAEFTGDVALALHRAIADAARLIEAMPARHLTDAADRPLFGADCRRPPRPGALLRLDRTTLRGFGTLHVPLPLWQALRRMAAWVEPMLVAEWVRLTQGYAARAGRPVTAEAVQAALHWQEPGRDAALVRSLAAARLRAGDAVPCVWTGAPLGPRGLDIDHCLPWAAWPCGDLWNLLPAAPAVNRAGKRGRIVSAGALAAARPRILAWWDMAYAAPSLRARFAEEARAALPLPWDGALSAEEVFDALDFRRLRLRQDTQLPEWDGGTPP</sequence>
<dbReference type="Pfam" id="PF13649">
    <property type="entry name" value="Methyltransf_25"/>
    <property type="match status" value="1"/>
</dbReference>
<dbReference type="InterPro" id="IPR029063">
    <property type="entry name" value="SAM-dependent_MTases_sf"/>
</dbReference>
<gene>
    <name evidence="3" type="ORF">CKO45_16945</name>
</gene>
<comment type="caution">
    <text evidence="3">The sequence shown here is derived from an EMBL/GenBank/DDBJ whole genome shotgun (WGS) entry which is preliminary data.</text>
</comment>
<dbReference type="Proteomes" id="UP000697995">
    <property type="component" value="Unassembled WGS sequence"/>
</dbReference>
<dbReference type="Gene3D" id="3.40.50.150">
    <property type="entry name" value="Vaccinia Virus protein VP39"/>
    <property type="match status" value="1"/>
</dbReference>
<keyword evidence="1" id="KW-0808">Transferase</keyword>
<dbReference type="EMBL" id="NRSG01000133">
    <property type="protein sequence ID" value="MBK1659919.1"/>
    <property type="molecule type" value="Genomic_DNA"/>
</dbReference>
<dbReference type="PANTHER" id="PTHR43861">
    <property type="entry name" value="TRANS-ACONITATE 2-METHYLTRANSFERASE-RELATED"/>
    <property type="match status" value="1"/>
</dbReference>
<evidence type="ECO:0000313" key="4">
    <source>
        <dbReference type="Proteomes" id="UP000697995"/>
    </source>
</evidence>